<evidence type="ECO:0000313" key="4">
    <source>
        <dbReference type="EMBL" id="MDT2598515.1"/>
    </source>
</evidence>
<dbReference type="Proteomes" id="UP001252875">
    <property type="component" value="Unassembled WGS sequence"/>
</dbReference>
<dbReference type="PANTHER" id="PTHR43877:SF2">
    <property type="entry name" value="AMINOALKYLPHOSPHONATE N-ACETYLTRANSFERASE-RELATED"/>
    <property type="match status" value="1"/>
</dbReference>
<dbReference type="Gene3D" id="3.40.630.30">
    <property type="match status" value="1"/>
</dbReference>
<dbReference type="PROSITE" id="PS51186">
    <property type="entry name" value="GNAT"/>
    <property type="match status" value="1"/>
</dbReference>
<keyword evidence="1 4" id="KW-0808">Transferase</keyword>
<evidence type="ECO:0000256" key="2">
    <source>
        <dbReference type="ARBA" id="ARBA00023315"/>
    </source>
</evidence>
<dbReference type="SUPFAM" id="SSF55729">
    <property type="entry name" value="Acyl-CoA N-acyltransferases (Nat)"/>
    <property type="match status" value="1"/>
</dbReference>
<gene>
    <name evidence="4" type="ORF">P7D85_01940</name>
</gene>
<dbReference type="RefSeq" id="WP_221674122.1">
    <property type="nucleotide sequence ID" value="NZ_JARPYF010000001.1"/>
</dbReference>
<evidence type="ECO:0000313" key="5">
    <source>
        <dbReference type="Proteomes" id="UP001252875"/>
    </source>
</evidence>
<dbReference type="Pfam" id="PF00583">
    <property type="entry name" value="Acetyltransf_1"/>
    <property type="match status" value="1"/>
</dbReference>
<feature type="domain" description="N-acetyltransferase" evidence="3">
    <location>
        <begin position="2"/>
        <end position="139"/>
    </location>
</feature>
<evidence type="ECO:0000256" key="1">
    <source>
        <dbReference type="ARBA" id="ARBA00022679"/>
    </source>
</evidence>
<evidence type="ECO:0000259" key="3">
    <source>
        <dbReference type="PROSITE" id="PS51186"/>
    </source>
</evidence>
<dbReference type="GO" id="GO:0016746">
    <property type="term" value="F:acyltransferase activity"/>
    <property type="evidence" value="ECO:0007669"/>
    <property type="project" value="UniProtKB-KW"/>
</dbReference>
<keyword evidence="5" id="KW-1185">Reference proteome</keyword>
<keyword evidence="2 4" id="KW-0012">Acyltransferase</keyword>
<dbReference type="InterPro" id="IPR016181">
    <property type="entry name" value="Acyl_CoA_acyltransferase"/>
</dbReference>
<dbReference type="PANTHER" id="PTHR43877">
    <property type="entry name" value="AMINOALKYLPHOSPHONATE N-ACETYLTRANSFERASE-RELATED-RELATED"/>
    <property type="match status" value="1"/>
</dbReference>
<dbReference type="InterPro" id="IPR050832">
    <property type="entry name" value="Bact_Acetyltransf"/>
</dbReference>
<dbReference type="CDD" id="cd04301">
    <property type="entry name" value="NAT_SF"/>
    <property type="match status" value="1"/>
</dbReference>
<sequence length="139" mass="16632">MIQIREMTTQDKPSLRQLYLESRRETFYWDDPELMHIEDFDRDTEDELIFVAESQQKIIGFISLYVPDNFIHCLFVDSSFKGQGAGHLLLEKAKQQLQRPLKLKCLSRNAPALAFYEKEGWEKVHEVKIRDAYWNMIYR</sequence>
<name>A0ABU3EUH1_9ENTE</name>
<proteinExistence type="predicted"/>
<accession>A0ABU3EUH1</accession>
<organism evidence="4 5">
    <name type="scientific">Enterococcus hulanensis</name>
    <dbReference type="NCBI Taxonomy" id="2559929"/>
    <lineage>
        <taxon>Bacteria</taxon>
        <taxon>Bacillati</taxon>
        <taxon>Bacillota</taxon>
        <taxon>Bacilli</taxon>
        <taxon>Lactobacillales</taxon>
        <taxon>Enterococcaceae</taxon>
        <taxon>Enterococcus</taxon>
    </lineage>
</organism>
<dbReference type="EMBL" id="JARPYI010000001">
    <property type="protein sequence ID" value="MDT2598515.1"/>
    <property type="molecule type" value="Genomic_DNA"/>
</dbReference>
<protein>
    <submittedName>
        <fullName evidence="4">GNAT family N-acetyltransferase</fullName>
        <ecNumber evidence="4">2.3.1.-</ecNumber>
    </submittedName>
</protein>
<reference evidence="4 5" key="1">
    <citation type="submission" date="2023-03" db="EMBL/GenBank/DDBJ databases">
        <authorList>
            <person name="Shen W."/>
            <person name="Cai J."/>
        </authorList>
    </citation>
    <scope>NUCLEOTIDE SEQUENCE [LARGE SCALE GENOMIC DNA]</scope>
    <source>
        <strain evidence="4 5">D6-4</strain>
    </source>
</reference>
<comment type="caution">
    <text evidence="4">The sequence shown here is derived from an EMBL/GenBank/DDBJ whole genome shotgun (WGS) entry which is preliminary data.</text>
</comment>
<dbReference type="EC" id="2.3.1.-" evidence="4"/>
<dbReference type="InterPro" id="IPR000182">
    <property type="entry name" value="GNAT_dom"/>
</dbReference>